<protein>
    <submittedName>
        <fullName evidence="1">Uncharacterized protein</fullName>
    </submittedName>
</protein>
<keyword evidence="2" id="KW-1185">Reference proteome</keyword>
<evidence type="ECO:0000313" key="1">
    <source>
        <dbReference type="EMBL" id="KAJ9059156.1"/>
    </source>
</evidence>
<organism evidence="1 2">
    <name type="scientific">Entomophthora muscae</name>
    <dbReference type="NCBI Taxonomy" id="34485"/>
    <lineage>
        <taxon>Eukaryota</taxon>
        <taxon>Fungi</taxon>
        <taxon>Fungi incertae sedis</taxon>
        <taxon>Zoopagomycota</taxon>
        <taxon>Entomophthoromycotina</taxon>
        <taxon>Entomophthoromycetes</taxon>
        <taxon>Entomophthorales</taxon>
        <taxon>Entomophthoraceae</taxon>
        <taxon>Entomophthora</taxon>
    </lineage>
</organism>
<dbReference type="EMBL" id="QTSX02005694">
    <property type="protein sequence ID" value="KAJ9059156.1"/>
    <property type="molecule type" value="Genomic_DNA"/>
</dbReference>
<name>A0ACC2SA40_9FUNG</name>
<accession>A0ACC2SA40</accession>
<proteinExistence type="predicted"/>
<comment type="caution">
    <text evidence="1">The sequence shown here is derived from an EMBL/GenBank/DDBJ whole genome shotgun (WGS) entry which is preliminary data.</text>
</comment>
<evidence type="ECO:0000313" key="2">
    <source>
        <dbReference type="Proteomes" id="UP001165960"/>
    </source>
</evidence>
<reference evidence="1" key="1">
    <citation type="submission" date="2022-04" db="EMBL/GenBank/DDBJ databases">
        <title>Genome of the entomopathogenic fungus Entomophthora muscae.</title>
        <authorList>
            <person name="Elya C."/>
            <person name="Lovett B.R."/>
            <person name="Lee E."/>
            <person name="Macias A.M."/>
            <person name="Hajek A.E."/>
            <person name="De Bivort B.L."/>
            <person name="Kasson M.T."/>
            <person name="De Fine Licht H.H."/>
            <person name="Stajich J.E."/>
        </authorList>
    </citation>
    <scope>NUCLEOTIDE SEQUENCE</scope>
    <source>
        <strain evidence="1">Berkeley</strain>
    </source>
</reference>
<gene>
    <name evidence="1" type="ORF">DSO57_1005366</name>
</gene>
<dbReference type="Proteomes" id="UP001165960">
    <property type="component" value="Unassembled WGS sequence"/>
</dbReference>
<sequence length="100" mass="10995">MRIRKELLIAPEAWETVALPYSGQSTLPTIEVTDESDSAKKKAQIIKSVNVSASLDALKEFSLTLCTAFEEFLGKYRDIDVNQVASSSNGTDRRTLPTST</sequence>